<dbReference type="CDD" id="cd11043">
    <property type="entry name" value="CYP90-like"/>
    <property type="match status" value="1"/>
</dbReference>
<evidence type="ECO:0000256" key="12">
    <source>
        <dbReference type="ARBA" id="ARBA00077474"/>
    </source>
</evidence>
<dbReference type="FunFam" id="1.10.630.10:FF:000057">
    <property type="entry name" value="Cytochrome P450 724B1"/>
    <property type="match status" value="1"/>
</dbReference>
<dbReference type="InterPro" id="IPR001128">
    <property type="entry name" value="Cyt_P450"/>
</dbReference>
<comment type="catalytic activity">
    <reaction evidence="9">
        <text>campesterol + reduced [NADPH--hemoprotein reductase] + O2 = (22S)-22-hydroxycampesterol + oxidized [NADPH--hemoprotein reductase] + H2O + H(+)</text>
        <dbReference type="Rhea" id="RHEA:69835"/>
        <dbReference type="Rhea" id="RHEA-COMP:11964"/>
        <dbReference type="Rhea" id="RHEA-COMP:11965"/>
        <dbReference type="ChEBI" id="CHEBI:15377"/>
        <dbReference type="ChEBI" id="CHEBI:15378"/>
        <dbReference type="ChEBI" id="CHEBI:15379"/>
        <dbReference type="ChEBI" id="CHEBI:28623"/>
        <dbReference type="ChEBI" id="CHEBI:57618"/>
        <dbReference type="ChEBI" id="CHEBI:58210"/>
        <dbReference type="ChEBI" id="CHEBI:72331"/>
    </reaction>
    <physiologicalReaction direction="left-to-right" evidence="9">
        <dbReference type="Rhea" id="RHEA:69836"/>
    </physiologicalReaction>
</comment>
<dbReference type="GO" id="GO:0004497">
    <property type="term" value="F:monooxygenase activity"/>
    <property type="evidence" value="ECO:0007669"/>
    <property type="project" value="UniProtKB-KW"/>
</dbReference>
<dbReference type="EnsemblPlants" id="Kaladp0011s0322.1.v1.1">
    <property type="protein sequence ID" value="Kaladp0011s0322.1.v1.1"/>
    <property type="gene ID" value="Kaladp0011s0322.v1.1"/>
</dbReference>
<evidence type="ECO:0000256" key="5">
    <source>
        <dbReference type="ARBA" id="ARBA00022989"/>
    </source>
</evidence>
<comment type="pathway">
    <text evidence="8">Plant hormone biosynthesis; brassinosteroid biosynthesis.</text>
</comment>
<keyword evidence="5 15" id="KW-1133">Transmembrane helix</keyword>
<keyword evidence="7 15" id="KW-0472">Membrane</keyword>
<dbReference type="GO" id="GO:0010268">
    <property type="term" value="P:brassinosteroid homeostasis"/>
    <property type="evidence" value="ECO:0007669"/>
    <property type="project" value="TreeGrafter"/>
</dbReference>
<dbReference type="OMA" id="HLAIMRT"/>
<keyword evidence="14" id="KW-0503">Monooxygenase</keyword>
<accession>A0A7N0RGM4</accession>
<keyword evidence="6 13" id="KW-0408">Iron</keyword>
<feature type="binding site" description="axial binding residue" evidence="13">
    <location>
        <position position="423"/>
    </location>
    <ligand>
        <name>heme</name>
        <dbReference type="ChEBI" id="CHEBI:30413"/>
    </ligand>
    <ligandPart>
        <name>Fe</name>
        <dbReference type="ChEBI" id="CHEBI:18248"/>
    </ligandPart>
</feature>
<comment type="similarity">
    <text evidence="14">Belongs to the cytochrome P450 family.</text>
</comment>
<dbReference type="GO" id="GO:0020037">
    <property type="term" value="F:heme binding"/>
    <property type="evidence" value="ECO:0007669"/>
    <property type="project" value="InterPro"/>
</dbReference>
<dbReference type="InterPro" id="IPR017972">
    <property type="entry name" value="Cyt_P450_CS"/>
</dbReference>
<protein>
    <recommendedName>
        <fullName evidence="11">Cytochrome P450 724B1</fullName>
    </recommendedName>
    <alternativeName>
        <fullName evidence="12">(22S)-22-hydroxycampesterol synthase</fullName>
    </alternativeName>
</protein>
<dbReference type="Pfam" id="PF00067">
    <property type="entry name" value="p450"/>
    <property type="match status" value="1"/>
</dbReference>
<keyword evidence="3 15" id="KW-0812">Transmembrane</keyword>
<evidence type="ECO:0000256" key="6">
    <source>
        <dbReference type="ARBA" id="ARBA00023004"/>
    </source>
</evidence>
<evidence type="ECO:0000256" key="2">
    <source>
        <dbReference type="ARBA" id="ARBA00004972"/>
    </source>
</evidence>
<evidence type="ECO:0000256" key="13">
    <source>
        <dbReference type="PIRSR" id="PIRSR602401-1"/>
    </source>
</evidence>
<dbReference type="AlphaFoldDB" id="A0A7N0RGM4"/>
<dbReference type="Proteomes" id="UP000594263">
    <property type="component" value="Unplaced"/>
</dbReference>
<evidence type="ECO:0000256" key="9">
    <source>
        <dbReference type="ARBA" id="ARBA00052777"/>
    </source>
</evidence>
<dbReference type="InterPro" id="IPR036396">
    <property type="entry name" value="Cyt_P450_sf"/>
</dbReference>
<comment type="cofactor">
    <cofactor evidence="13">
        <name>heme</name>
        <dbReference type="ChEBI" id="CHEBI:30413"/>
    </cofactor>
</comment>
<name>A0A7N0RGM4_KALFE</name>
<evidence type="ECO:0000256" key="15">
    <source>
        <dbReference type="SAM" id="Phobius"/>
    </source>
</evidence>
<proteinExistence type="inferred from homology"/>
<evidence type="ECO:0000256" key="7">
    <source>
        <dbReference type="ARBA" id="ARBA00023136"/>
    </source>
</evidence>
<dbReference type="GO" id="GO:0016132">
    <property type="term" value="P:brassinosteroid biosynthetic process"/>
    <property type="evidence" value="ECO:0007669"/>
    <property type="project" value="TreeGrafter"/>
</dbReference>
<dbReference type="Gramene" id="Kaladp0011s0322.1.v1.1">
    <property type="protein sequence ID" value="Kaladp0011s0322.1.v1.1"/>
    <property type="gene ID" value="Kaladp0011s0322.v1.1"/>
</dbReference>
<dbReference type="PRINTS" id="PR00463">
    <property type="entry name" value="EP450I"/>
</dbReference>
<evidence type="ECO:0000256" key="3">
    <source>
        <dbReference type="ARBA" id="ARBA00022692"/>
    </source>
</evidence>
<evidence type="ECO:0000256" key="10">
    <source>
        <dbReference type="ARBA" id="ARBA00060577"/>
    </source>
</evidence>
<comment type="subcellular location">
    <subcellularLocation>
        <location evidence="1">Membrane</location>
        <topology evidence="1">Single-pass membrane protein</topology>
    </subcellularLocation>
</comment>
<dbReference type="GO" id="GO:0016125">
    <property type="term" value="P:sterol metabolic process"/>
    <property type="evidence" value="ECO:0007669"/>
    <property type="project" value="TreeGrafter"/>
</dbReference>
<evidence type="ECO:0000256" key="4">
    <source>
        <dbReference type="ARBA" id="ARBA00022723"/>
    </source>
</evidence>
<feature type="transmembrane region" description="Helical" evidence="15">
    <location>
        <begin position="6"/>
        <end position="25"/>
    </location>
</feature>
<evidence type="ECO:0000256" key="8">
    <source>
        <dbReference type="ARBA" id="ARBA00037910"/>
    </source>
</evidence>
<dbReference type="PROSITE" id="PS00086">
    <property type="entry name" value="CYTOCHROME_P450"/>
    <property type="match status" value="1"/>
</dbReference>
<dbReference type="PANTHER" id="PTHR24286">
    <property type="entry name" value="CYTOCHROME P450 26"/>
    <property type="match status" value="1"/>
</dbReference>
<dbReference type="InterPro" id="IPR002401">
    <property type="entry name" value="Cyt_P450_E_grp-I"/>
</dbReference>
<dbReference type="SUPFAM" id="SSF48264">
    <property type="entry name" value="Cytochrome P450"/>
    <property type="match status" value="1"/>
</dbReference>
<reference evidence="16" key="1">
    <citation type="submission" date="2021-01" db="UniProtKB">
        <authorList>
            <consortium name="EnsemblPlants"/>
        </authorList>
    </citation>
    <scope>IDENTIFICATION</scope>
</reference>
<keyword evidence="14" id="KW-0560">Oxidoreductase</keyword>
<evidence type="ECO:0000256" key="14">
    <source>
        <dbReference type="RuleBase" id="RU000461"/>
    </source>
</evidence>
<dbReference type="GO" id="GO:0016020">
    <property type="term" value="C:membrane"/>
    <property type="evidence" value="ECO:0007669"/>
    <property type="project" value="UniProtKB-SubCell"/>
</dbReference>
<keyword evidence="13 14" id="KW-0349">Heme</keyword>
<keyword evidence="17" id="KW-1185">Reference proteome</keyword>
<dbReference type="Gene3D" id="1.10.630.10">
    <property type="entry name" value="Cytochrome P450"/>
    <property type="match status" value="1"/>
</dbReference>
<comment type="pathway">
    <text evidence="10">Steroid biosynthesis.</text>
</comment>
<evidence type="ECO:0000256" key="1">
    <source>
        <dbReference type="ARBA" id="ARBA00004167"/>
    </source>
</evidence>
<comment type="pathway">
    <text evidence="2">Hormone biosynthesis.</text>
</comment>
<sequence length="478" mass="53340">MVGFENVQASLVLGLVAAVVCYLLLVRPSRSIPPKAPPGSFGWPLLGETLAFLAPHRSNSIGSFIQSRIQRYGKVFRSHLFGWPTVVSCDLELNTFVLQNEGKLFSANYPKAMLGILGNQSILMASGEIHKKMRSVTVGFANSSRSAPRFLSWVERLATEMMDRWEEVGQVEFCKEAKLFGFNVTVKTLLGLTPEEAASKGILQDFHTFMKGFFSLPINLPGTTYTKAVKASESLCLKMKKIIEEKRQNLGKKTDSEGDFLDTIISKGDLNDEEIAIVAIDILFGGYETIATLMSLIVYFLPNAPAALSELTEEHRKIQREKLAAGEKYLSIRDYKNMDFTLKVINEALRCGNVIKYVYRKALQDVEFKGYVIPRGWQVLPISTGIHLDPSLHTSPFEFDPWRWTDEATGKKVTPFGGGIRLCPGAALAQVETAFFIHHLVLRFSWKVKGGDCPLSHPYVEFAKGLPLEIQSLNKMMS</sequence>
<evidence type="ECO:0000313" key="16">
    <source>
        <dbReference type="EnsemblPlants" id="Kaladp0011s0322.1.v1.1"/>
    </source>
</evidence>
<dbReference type="PRINTS" id="PR00385">
    <property type="entry name" value="P450"/>
</dbReference>
<evidence type="ECO:0000313" key="17">
    <source>
        <dbReference type="Proteomes" id="UP000594263"/>
    </source>
</evidence>
<dbReference type="PANTHER" id="PTHR24286:SF159">
    <property type="entry name" value="CYTOCHROME P450, FAMILY 724, SUBFAMILY A, POLYPEPTIDE 1"/>
    <property type="match status" value="1"/>
</dbReference>
<dbReference type="GO" id="GO:0005506">
    <property type="term" value="F:iron ion binding"/>
    <property type="evidence" value="ECO:0007669"/>
    <property type="project" value="InterPro"/>
</dbReference>
<dbReference type="GO" id="GO:0016705">
    <property type="term" value="F:oxidoreductase activity, acting on paired donors, with incorporation or reduction of molecular oxygen"/>
    <property type="evidence" value="ECO:0007669"/>
    <property type="project" value="InterPro"/>
</dbReference>
<evidence type="ECO:0000256" key="11">
    <source>
        <dbReference type="ARBA" id="ARBA00067336"/>
    </source>
</evidence>
<keyword evidence="4 13" id="KW-0479">Metal-binding</keyword>
<organism evidence="16 17">
    <name type="scientific">Kalanchoe fedtschenkoi</name>
    <name type="common">Lavender scallops</name>
    <name type="synonym">South American air plant</name>
    <dbReference type="NCBI Taxonomy" id="63787"/>
    <lineage>
        <taxon>Eukaryota</taxon>
        <taxon>Viridiplantae</taxon>
        <taxon>Streptophyta</taxon>
        <taxon>Embryophyta</taxon>
        <taxon>Tracheophyta</taxon>
        <taxon>Spermatophyta</taxon>
        <taxon>Magnoliopsida</taxon>
        <taxon>eudicotyledons</taxon>
        <taxon>Gunneridae</taxon>
        <taxon>Pentapetalae</taxon>
        <taxon>Saxifragales</taxon>
        <taxon>Crassulaceae</taxon>
        <taxon>Kalanchoe</taxon>
    </lineage>
</organism>